<organism evidence="1">
    <name type="scientific">viral metagenome</name>
    <dbReference type="NCBI Taxonomy" id="1070528"/>
    <lineage>
        <taxon>unclassified sequences</taxon>
        <taxon>metagenomes</taxon>
        <taxon>organismal metagenomes</taxon>
    </lineage>
</organism>
<dbReference type="AlphaFoldDB" id="A0A6C0LZV6"/>
<accession>A0A6C0LZV6</accession>
<dbReference type="InterPro" id="IPR004260">
    <property type="entry name" value="Pyr-dimer_DNA_glycosylase"/>
</dbReference>
<dbReference type="EMBL" id="MN740609">
    <property type="protein sequence ID" value="QHU35565.1"/>
    <property type="molecule type" value="Genomic_DNA"/>
</dbReference>
<proteinExistence type="predicted"/>
<reference evidence="1" key="1">
    <citation type="journal article" date="2020" name="Nature">
        <title>Giant virus diversity and host interactions through global metagenomics.</title>
        <authorList>
            <person name="Schulz F."/>
            <person name="Roux S."/>
            <person name="Paez-Espino D."/>
            <person name="Jungbluth S."/>
            <person name="Walsh D.A."/>
            <person name="Denef V.J."/>
            <person name="McMahon K.D."/>
            <person name="Konstantinidis K.T."/>
            <person name="Eloe-Fadrosh E.A."/>
            <person name="Kyrpides N.C."/>
            <person name="Woyke T."/>
        </authorList>
    </citation>
    <scope>NUCLEOTIDE SEQUENCE</scope>
    <source>
        <strain evidence="1">GVMAG-S-1029409-49</strain>
    </source>
</reference>
<protein>
    <submittedName>
        <fullName evidence="1">Uncharacterized protein</fullName>
    </submittedName>
</protein>
<name>A0A6C0LZV6_9ZZZZ</name>
<sequence length="180" mass="21385">MHSAFDVIVIITTIRFNIRTYNDTSHSMFITHVHMNIFFLSLNPKECAKYHCDKHVVKMILESVQLLYSAWWVLEDRAPSDTPYKLTHKNHPCAVWVRTSIVNYRYLWLLATYLCQEYTTRYGRTHACERHLASLRAAPRSIPFIPMTLPAQAMPIEYKHKNPITAYRTYYIKDKRRFAK</sequence>
<evidence type="ECO:0000313" key="1">
    <source>
        <dbReference type="EMBL" id="QHU35565.1"/>
    </source>
</evidence>
<dbReference type="Pfam" id="PF03013">
    <property type="entry name" value="Pyr_excise"/>
    <property type="match status" value="1"/>
</dbReference>